<evidence type="ECO:0000313" key="3">
    <source>
        <dbReference type="Proteomes" id="UP000823775"/>
    </source>
</evidence>
<name>A0ABS8WT36_DATST</name>
<dbReference type="Proteomes" id="UP000823775">
    <property type="component" value="Unassembled WGS sequence"/>
</dbReference>
<evidence type="ECO:0000256" key="1">
    <source>
        <dbReference type="SAM" id="MobiDB-lite"/>
    </source>
</evidence>
<comment type="caution">
    <text evidence="2">The sequence shown here is derived from an EMBL/GenBank/DDBJ whole genome shotgun (WGS) entry which is preliminary data.</text>
</comment>
<protein>
    <submittedName>
        <fullName evidence="2">Uncharacterized protein</fullName>
    </submittedName>
</protein>
<proteinExistence type="predicted"/>
<reference evidence="2 3" key="1">
    <citation type="journal article" date="2021" name="BMC Genomics">
        <title>Datura genome reveals duplications of psychoactive alkaloid biosynthetic genes and high mutation rate following tissue culture.</title>
        <authorList>
            <person name="Rajewski A."/>
            <person name="Carter-House D."/>
            <person name="Stajich J."/>
            <person name="Litt A."/>
        </authorList>
    </citation>
    <scope>NUCLEOTIDE SEQUENCE [LARGE SCALE GENOMIC DNA]</scope>
    <source>
        <strain evidence="2">AR-01</strain>
    </source>
</reference>
<gene>
    <name evidence="2" type="ORF">HAX54_053024</name>
</gene>
<feature type="compositionally biased region" description="Polar residues" evidence="1">
    <location>
        <begin position="23"/>
        <end position="35"/>
    </location>
</feature>
<dbReference type="EMBL" id="JACEIK010009769">
    <property type="protein sequence ID" value="MCE3214671.1"/>
    <property type="molecule type" value="Genomic_DNA"/>
</dbReference>
<feature type="region of interest" description="Disordered" evidence="1">
    <location>
        <begin position="1"/>
        <end position="67"/>
    </location>
</feature>
<sequence length="103" mass="11267">MTCSKCHQQDHNRRAYKAGIGMSSIQPPSSDRNANSSQPPSSDKSASSSQPMNSSQPEGTSSERVVIASSNDIITTTTNTNFEFESLVLRWKGREAITTFQLQ</sequence>
<organism evidence="2 3">
    <name type="scientific">Datura stramonium</name>
    <name type="common">Jimsonweed</name>
    <name type="synonym">Common thornapple</name>
    <dbReference type="NCBI Taxonomy" id="4076"/>
    <lineage>
        <taxon>Eukaryota</taxon>
        <taxon>Viridiplantae</taxon>
        <taxon>Streptophyta</taxon>
        <taxon>Embryophyta</taxon>
        <taxon>Tracheophyta</taxon>
        <taxon>Spermatophyta</taxon>
        <taxon>Magnoliopsida</taxon>
        <taxon>eudicotyledons</taxon>
        <taxon>Gunneridae</taxon>
        <taxon>Pentapetalae</taxon>
        <taxon>asterids</taxon>
        <taxon>lamiids</taxon>
        <taxon>Solanales</taxon>
        <taxon>Solanaceae</taxon>
        <taxon>Solanoideae</taxon>
        <taxon>Datureae</taxon>
        <taxon>Datura</taxon>
    </lineage>
</organism>
<keyword evidence="3" id="KW-1185">Reference proteome</keyword>
<accession>A0ABS8WT36</accession>
<evidence type="ECO:0000313" key="2">
    <source>
        <dbReference type="EMBL" id="MCE3214671.1"/>
    </source>
</evidence>
<feature type="compositionally biased region" description="Polar residues" evidence="1">
    <location>
        <begin position="58"/>
        <end position="67"/>
    </location>
</feature>
<feature type="compositionally biased region" description="Low complexity" evidence="1">
    <location>
        <begin position="36"/>
        <end position="57"/>
    </location>
</feature>